<comment type="caution">
    <text evidence="1">The sequence shown here is derived from an EMBL/GenBank/DDBJ whole genome shotgun (WGS) entry which is preliminary data.</text>
</comment>
<name>A0ACB9HEU1_9ASTR</name>
<accession>A0ACB9HEU1</accession>
<reference evidence="1 2" key="2">
    <citation type="journal article" date="2022" name="Mol. Ecol. Resour.">
        <title>The genomes of chicory, endive, great burdock and yacon provide insights into Asteraceae paleo-polyploidization history and plant inulin production.</title>
        <authorList>
            <person name="Fan W."/>
            <person name="Wang S."/>
            <person name="Wang H."/>
            <person name="Wang A."/>
            <person name="Jiang F."/>
            <person name="Liu H."/>
            <person name="Zhao H."/>
            <person name="Xu D."/>
            <person name="Zhang Y."/>
        </authorList>
    </citation>
    <scope>NUCLEOTIDE SEQUENCE [LARGE SCALE GENOMIC DNA]</scope>
    <source>
        <strain evidence="2">cv. Yunnan</strain>
        <tissue evidence="1">Leaves</tissue>
    </source>
</reference>
<gene>
    <name evidence="1" type="ORF">L1987_36402</name>
</gene>
<evidence type="ECO:0000313" key="2">
    <source>
        <dbReference type="Proteomes" id="UP001056120"/>
    </source>
</evidence>
<dbReference type="EMBL" id="CM042029">
    <property type="protein sequence ID" value="KAI3793780.1"/>
    <property type="molecule type" value="Genomic_DNA"/>
</dbReference>
<dbReference type="Proteomes" id="UP001056120">
    <property type="component" value="Linkage Group LG12"/>
</dbReference>
<protein>
    <submittedName>
        <fullName evidence="1">Uncharacterized protein</fullName>
    </submittedName>
</protein>
<keyword evidence="2" id="KW-1185">Reference proteome</keyword>
<evidence type="ECO:0000313" key="1">
    <source>
        <dbReference type="EMBL" id="KAI3793780.1"/>
    </source>
</evidence>
<reference evidence="2" key="1">
    <citation type="journal article" date="2022" name="Mol. Ecol. Resour.">
        <title>The genomes of chicory, endive, great burdock and yacon provide insights into Asteraceae palaeo-polyploidization history and plant inulin production.</title>
        <authorList>
            <person name="Fan W."/>
            <person name="Wang S."/>
            <person name="Wang H."/>
            <person name="Wang A."/>
            <person name="Jiang F."/>
            <person name="Liu H."/>
            <person name="Zhao H."/>
            <person name="Xu D."/>
            <person name="Zhang Y."/>
        </authorList>
    </citation>
    <scope>NUCLEOTIDE SEQUENCE [LARGE SCALE GENOMIC DNA]</scope>
    <source>
        <strain evidence="2">cv. Yunnan</strain>
    </source>
</reference>
<sequence length="342" mass="39871">MTRMQEMTLDYHFKVEQESGSTSWAFFGFNDNDRWTAEVWRMAALDEAGGWQDRTTVEDMDLAVRASLKGWKFLYVGALMVKNELPSVFKAYRFQQHRWSCGPANLFRKMFYEIMKNKKVTFWKKVYLLYSFFFVRKIVAHVVTFTLYCVVIPLTVLIPEVRIPRWGTVYIPTVITLLNAAGTPRSFYLVVNWVLFENVMSLHRTRATLIGLFETQRSNEWVVTGKVGDASKAKTGTQQTQSRFKIGERIYKLELCLGIALFGCACYDFAYGDIHYYVFLYLQSITFMTVGFGYVGIHVPNSSMFESTIRYFNFHTCMHACNSLLYISKKNKNYRANKKRTS</sequence>
<proteinExistence type="predicted"/>
<organism evidence="1 2">
    <name type="scientific">Smallanthus sonchifolius</name>
    <dbReference type="NCBI Taxonomy" id="185202"/>
    <lineage>
        <taxon>Eukaryota</taxon>
        <taxon>Viridiplantae</taxon>
        <taxon>Streptophyta</taxon>
        <taxon>Embryophyta</taxon>
        <taxon>Tracheophyta</taxon>
        <taxon>Spermatophyta</taxon>
        <taxon>Magnoliopsida</taxon>
        <taxon>eudicotyledons</taxon>
        <taxon>Gunneridae</taxon>
        <taxon>Pentapetalae</taxon>
        <taxon>asterids</taxon>
        <taxon>campanulids</taxon>
        <taxon>Asterales</taxon>
        <taxon>Asteraceae</taxon>
        <taxon>Asteroideae</taxon>
        <taxon>Heliantheae alliance</taxon>
        <taxon>Millerieae</taxon>
        <taxon>Smallanthus</taxon>
    </lineage>
</organism>